<sequence length="366" mass="42840">MAITKTSRKSYRVDISLGVDPITGKQRRVRHNNISTKRSAQQLENHLKQHYYNGTLLPDKSLSFEQLGNLYFQSYTINHKPTYVRTQRGYYSNHLFPYFKDCLIKKITQTHIREFREHLLTLSLSFNSINKHMILLKKIFDVAVDESLVYTNPCLRIKKLKIIKQKMHFWTTTEYLHFIASIREDEEVHKIFYQTAYLTGMRAGELLALRWSDINFVKQEIHVCKTVSRIDGKMIVTPPKSETSNRVITINSKLAKMLSDWKVAQSKLLPSIPTKDLVIFQHKTSHPIRENFGTKKIQRICNRCAVQPIRLHDFRHSHVALLIDNGENITVIKERMGHASITTTIDTYGHLFPNKQREMSDKLDFL</sequence>
<dbReference type="InterPro" id="IPR050090">
    <property type="entry name" value="Tyrosine_recombinase_XerCD"/>
</dbReference>
<organism evidence="8 9">
    <name type="scientific">Listeria grandensis</name>
    <dbReference type="NCBI Taxonomy" id="1494963"/>
    <lineage>
        <taxon>Bacteria</taxon>
        <taxon>Bacillati</taxon>
        <taxon>Bacillota</taxon>
        <taxon>Bacilli</taxon>
        <taxon>Bacillales</taxon>
        <taxon>Listeriaceae</taxon>
        <taxon>Listeria</taxon>
    </lineage>
</organism>
<evidence type="ECO:0000259" key="7">
    <source>
        <dbReference type="PROSITE" id="PS51900"/>
    </source>
</evidence>
<dbReference type="Proteomes" id="UP000535908">
    <property type="component" value="Unassembled WGS sequence"/>
</dbReference>
<keyword evidence="2" id="KW-0229">DNA integration</keyword>
<dbReference type="AlphaFoldDB" id="A0A7X1CPF4"/>
<accession>A0A7X1CPF4</accession>
<dbReference type="InterPro" id="IPR013762">
    <property type="entry name" value="Integrase-like_cat_sf"/>
</dbReference>
<dbReference type="Gene3D" id="1.10.150.130">
    <property type="match status" value="1"/>
</dbReference>
<reference evidence="8 9" key="1">
    <citation type="submission" date="2020-03" db="EMBL/GenBank/DDBJ databases">
        <title>Soil Listeria distribution.</title>
        <authorList>
            <person name="Liao J."/>
            <person name="Wiedmann M."/>
        </authorList>
    </citation>
    <scope>NUCLEOTIDE SEQUENCE [LARGE SCALE GENOMIC DNA]</scope>
    <source>
        <strain evidence="8 9">FSL L7-0741</strain>
    </source>
</reference>
<comment type="caution">
    <text evidence="8">The sequence shown here is derived from an EMBL/GenBank/DDBJ whole genome shotgun (WGS) entry which is preliminary data.</text>
</comment>
<evidence type="ECO:0000313" key="8">
    <source>
        <dbReference type="EMBL" id="MBC1935948.1"/>
    </source>
</evidence>
<dbReference type="Gene3D" id="1.10.443.10">
    <property type="entry name" value="Intergrase catalytic core"/>
    <property type="match status" value="1"/>
</dbReference>
<dbReference type="PANTHER" id="PTHR30349">
    <property type="entry name" value="PHAGE INTEGRASE-RELATED"/>
    <property type="match status" value="1"/>
</dbReference>
<evidence type="ECO:0000256" key="4">
    <source>
        <dbReference type="ARBA" id="ARBA00023172"/>
    </source>
</evidence>
<evidence type="ECO:0000256" key="2">
    <source>
        <dbReference type="ARBA" id="ARBA00022908"/>
    </source>
</evidence>
<protein>
    <submittedName>
        <fullName evidence="8">Site-specific integrase</fullName>
    </submittedName>
</protein>
<evidence type="ECO:0000256" key="3">
    <source>
        <dbReference type="ARBA" id="ARBA00023125"/>
    </source>
</evidence>
<evidence type="ECO:0000256" key="5">
    <source>
        <dbReference type="PROSITE-ProRule" id="PRU01248"/>
    </source>
</evidence>
<dbReference type="PROSITE" id="PS51898">
    <property type="entry name" value="TYR_RECOMBINASE"/>
    <property type="match status" value="1"/>
</dbReference>
<dbReference type="GO" id="GO:0006310">
    <property type="term" value="P:DNA recombination"/>
    <property type="evidence" value="ECO:0007669"/>
    <property type="project" value="UniProtKB-KW"/>
</dbReference>
<dbReference type="Pfam" id="PF14659">
    <property type="entry name" value="Phage_int_SAM_3"/>
    <property type="match status" value="1"/>
</dbReference>
<keyword evidence="3 5" id="KW-0238">DNA-binding</keyword>
<dbReference type="InterPro" id="IPR044068">
    <property type="entry name" value="CB"/>
</dbReference>
<dbReference type="RefSeq" id="WP_185525794.1">
    <property type="nucleotide sequence ID" value="NZ_JAARWN010000003.1"/>
</dbReference>
<dbReference type="CDD" id="cd01189">
    <property type="entry name" value="INT_ICEBs1_C_like"/>
    <property type="match status" value="1"/>
</dbReference>
<comment type="similarity">
    <text evidence="1">Belongs to the 'phage' integrase family.</text>
</comment>
<dbReference type="InterPro" id="IPR002104">
    <property type="entry name" value="Integrase_catalytic"/>
</dbReference>
<dbReference type="InterPro" id="IPR010998">
    <property type="entry name" value="Integrase_recombinase_N"/>
</dbReference>
<dbReference type="InterPro" id="IPR011010">
    <property type="entry name" value="DNA_brk_join_enz"/>
</dbReference>
<gene>
    <name evidence="8" type="ORF">HCA69_06175</name>
</gene>
<dbReference type="EMBL" id="JAARWN010000003">
    <property type="protein sequence ID" value="MBC1935948.1"/>
    <property type="molecule type" value="Genomic_DNA"/>
</dbReference>
<dbReference type="PROSITE" id="PS51900">
    <property type="entry name" value="CB"/>
    <property type="match status" value="1"/>
</dbReference>
<dbReference type="Pfam" id="PF00589">
    <property type="entry name" value="Phage_integrase"/>
    <property type="match status" value="1"/>
</dbReference>
<evidence type="ECO:0000313" key="9">
    <source>
        <dbReference type="Proteomes" id="UP000535908"/>
    </source>
</evidence>
<name>A0A7X1CPF4_9LIST</name>
<feature type="domain" description="Core-binding (CB)" evidence="7">
    <location>
        <begin position="62"/>
        <end position="144"/>
    </location>
</feature>
<feature type="domain" description="Tyr recombinase" evidence="6">
    <location>
        <begin position="165"/>
        <end position="361"/>
    </location>
</feature>
<dbReference type="PANTHER" id="PTHR30349:SF64">
    <property type="entry name" value="PROPHAGE INTEGRASE INTD-RELATED"/>
    <property type="match status" value="1"/>
</dbReference>
<proteinExistence type="inferred from homology"/>
<keyword evidence="4" id="KW-0233">DNA recombination</keyword>
<dbReference type="SUPFAM" id="SSF56349">
    <property type="entry name" value="DNA breaking-rejoining enzymes"/>
    <property type="match status" value="1"/>
</dbReference>
<evidence type="ECO:0000259" key="6">
    <source>
        <dbReference type="PROSITE" id="PS51898"/>
    </source>
</evidence>
<dbReference type="GO" id="GO:0015074">
    <property type="term" value="P:DNA integration"/>
    <property type="evidence" value="ECO:0007669"/>
    <property type="project" value="UniProtKB-KW"/>
</dbReference>
<dbReference type="GO" id="GO:0003677">
    <property type="term" value="F:DNA binding"/>
    <property type="evidence" value="ECO:0007669"/>
    <property type="project" value="UniProtKB-UniRule"/>
</dbReference>
<dbReference type="InterPro" id="IPR004107">
    <property type="entry name" value="Integrase_SAM-like_N"/>
</dbReference>
<evidence type="ECO:0000256" key="1">
    <source>
        <dbReference type="ARBA" id="ARBA00008857"/>
    </source>
</evidence>